<dbReference type="NCBIfam" id="TIGR02608">
    <property type="entry name" value="delta_60_rpt"/>
    <property type="match status" value="10"/>
</dbReference>
<evidence type="ECO:0000313" key="5">
    <source>
        <dbReference type="Proteomes" id="UP000605990"/>
    </source>
</evidence>
<evidence type="ECO:0000313" key="4">
    <source>
        <dbReference type="EMBL" id="MBC5835589.1"/>
    </source>
</evidence>
<dbReference type="SUPFAM" id="SSF101908">
    <property type="entry name" value="Putative isomerase YbhE"/>
    <property type="match status" value="1"/>
</dbReference>
<evidence type="ECO:0000256" key="1">
    <source>
        <dbReference type="ARBA" id="ARBA00022729"/>
    </source>
</evidence>
<dbReference type="RefSeq" id="WP_166129964.1">
    <property type="nucleotide sequence ID" value="NZ_JAANOQ010000007.1"/>
</dbReference>
<keyword evidence="1 2" id="KW-0732">Signal</keyword>
<dbReference type="InterPro" id="IPR026444">
    <property type="entry name" value="Secre_tail"/>
</dbReference>
<feature type="chain" id="PRO_5046619116" evidence="2">
    <location>
        <begin position="19"/>
        <end position="889"/>
    </location>
</feature>
<feature type="domain" description="Secretion system C-terminal sorting" evidence="3">
    <location>
        <begin position="809"/>
        <end position="883"/>
    </location>
</feature>
<comment type="caution">
    <text evidence="4">The sequence shown here is derived from an EMBL/GenBank/DDBJ whole genome shotgun (WGS) entry which is preliminary data.</text>
</comment>
<proteinExistence type="predicted"/>
<reference evidence="4 5" key="1">
    <citation type="submission" date="2020-08" db="EMBL/GenBank/DDBJ databases">
        <title>Description of novel Flavobacterium F-408 isolate.</title>
        <authorList>
            <person name="Saticioglu I.B."/>
            <person name="Duman M."/>
            <person name="Altun S."/>
        </authorList>
    </citation>
    <scope>NUCLEOTIDE SEQUENCE [LARGE SCALE GENOMIC DNA]</scope>
    <source>
        <strain evidence="4 5">F-408</strain>
    </source>
</reference>
<keyword evidence="5" id="KW-1185">Reference proteome</keyword>
<protein>
    <submittedName>
        <fullName evidence="4">T9SS type A sorting domain-containing protein</fullName>
    </submittedName>
</protein>
<dbReference type="Gene3D" id="2.80.10.50">
    <property type="match status" value="4"/>
</dbReference>
<organism evidence="4 5">
    <name type="scientific">Flavobacterium bernardetii</name>
    <dbReference type="NCBI Taxonomy" id="2813823"/>
    <lineage>
        <taxon>Bacteria</taxon>
        <taxon>Pseudomonadati</taxon>
        <taxon>Bacteroidota</taxon>
        <taxon>Flavobacteriia</taxon>
        <taxon>Flavobacteriales</taxon>
        <taxon>Flavobacteriaceae</taxon>
        <taxon>Flavobacterium</taxon>
    </lineage>
</organism>
<dbReference type="Pfam" id="PF17164">
    <property type="entry name" value="DUF5122"/>
    <property type="match status" value="5"/>
</dbReference>
<sequence>MKKTLLFLLFSIFTTAQSLDTTFGYNGVSTEYQNTVNSSQVIYDEVIQNDILYRVGYVRRNNVIKGIIAGYNTSGIFMNKEVGSVALQTVCFQADDKVVTAGQNKIYRILPNNNFDTSFNTSGNQTINFGTFPMNIKCISTQADGKIVVSGYVSNGTNNDFAIARLNVDGSFDTTFDSDGMQTIALGTSNEQAFSHKMQTDGKIVVVGESFIANYDFAIVRLNTNGSLDTTFNGTGKKTIDYATSSIDRARSFEILSDGKIVIFGQVAGTFGCMKLDADGISLDTSFGSSGKKTFTDLLSMSTGITPTSVHLIPKIKVLPDGKMILNGTSNSDVKFMKLQTNGQSDTTYGTNGVVVVTNDIDTASSFRFNSSGGIIFTGTTTSATSNGNFKIFDGFISNNGLTVNSSTNFLYNENYFKDFQVLSDGSYLKLIYIHYLNLVRLIKYLPDGSIDVTFGVSGIVNMSSSDNILTESYINVFSDKIYVSTNTEIYKFNSNGTPDVTFDSDGKITINDLIVANNSNYALQYINDFKIDELGNLFLAVDLIINSPFSISYGILKISNNGILINSFANNGLYTTRFESDLNIMEFPRRILFQNDGKIVVVGFSQLINGSNNKYISLRLNLNGVLDSSYGTSGKNSMQFSTGPLDNVVNNVFILNDNSVYSFVNINGVYKNVKFLTNGNVNLSHGTNGVSNDVIGTTNYAMAVQPDGKILKAGKKNEQFSISRYNVNGSIDTTFGINGEVNVVSLGIDTDWDFVESSFSKILLQPDGKIILGGNSFDGSSQLSTLVRLTNTTLGTLDFSSTNNALSIYPNPIETSATFEFTLLNPENITIELYNVQGKLVQTIATNKEMASGNHNLPIELNQNLTSGNYFLKLTTANGSQSIQIIKK</sequence>
<evidence type="ECO:0000256" key="2">
    <source>
        <dbReference type="SAM" id="SignalP"/>
    </source>
</evidence>
<evidence type="ECO:0000259" key="3">
    <source>
        <dbReference type="Pfam" id="PF18962"/>
    </source>
</evidence>
<feature type="signal peptide" evidence="2">
    <location>
        <begin position="1"/>
        <end position="18"/>
    </location>
</feature>
<dbReference type="Proteomes" id="UP000605990">
    <property type="component" value="Unassembled WGS sequence"/>
</dbReference>
<dbReference type="Pfam" id="PF18962">
    <property type="entry name" value="Por_Secre_tail"/>
    <property type="match status" value="1"/>
</dbReference>
<name>A0ABR7J0M5_9FLAO</name>
<dbReference type="EMBL" id="JACRUN010000007">
    <property type="protein sequence ID" value="MBC5835589.1"/>
    <property type="molecule type" value="Genomic_DNA"/>
</dbReference>
<gene>
    <name evidence="4" type="ORF">H8R27_11895</name>
</gene>
<accession>A0ABR7J0M5</accession>
<dbReference type="NCBIfam" id="TIGR04183">
    <property type="entry name" value="Por_Secre_tail"/>
    <property type="match status" value="1"/>
</dbReference>
<dbReference type="InterPro" id="IPR013431">
    <property type="entry name" value="Delta_60_rpt"/>
</dbReference>